<evidence type="ECO:0000313" key="4">
    <source>
        <dbReference type="EMBL" id="CAD9464639.1"/>
    </source>
</evidence>
<dbReference type="Pfam" id="PF00005">
    <property type="entry name" value="ABC_tran"/>
    <property type="match status" value="1"/>
</dbReference>
<organism evidence="4">
    <name type="scientific">Haptolina brevifila</name>
    <dbReference type="NCBI Taxonomy" id="156173"/>
    <lineage>
        <taxon>Eukaryota</taxon>
        <taxon>Haptista</taxon>
        <taxon>Haptophyta</taxon>
        <taxon>Prymnesiophyceae</taxon>
        <taxon>Prymnesiales</taxon>
        <taxon>Prymnesiaceae</taxon>
        <taxon>Haptolina</taxon>
    </lineage>
</organism>
<dbReference type="AlphaFoldDB" id="A0A7S2DUA6"/>
<evidence type="ECO:0000256" key="2">
    <source>
        <dbReference type="ARBA" id="ARBA00022840"/>
    </source>
</evidence>
<accession>A0A7S2DUA6</accession>
<keyword evidence="1" id="KW-0547">Nucleotide-binding</keyword>
<dbReference type="GO" id="GO:0016020">
    <property type="term" value="C:membrane"/>
    <property type="evidence" value="ECO:0007669"/>
    <property type="project" value="TreeGrafter"/>
</dbReference>
<dbReference type="GO" id="GO:0005524">
    <property type="term" value="F:ATP binding"/>
    <property type="evidence" value="ECO:0007669"/>
    <property type="project" value="UniProtKB-KW"/>
</dbReference>
<dbReference type="InterPro" id="IPR027417">
    <property type="entry name" value="P-loop_NTPase"/>
</dbReference>
<keyword evidence="2" id="KW-0067">ATP-binding</keyword>
<evidence type="ECO:0000256" key="1">
    <source>
        <dbReference type="ARBA" id="ARBA00022741"/>
    </source>
</evidence>
<dbReference type="GO" id="GO:0016887">
    <property type="term" value="F:ATP hydrolysis activity"/>
    <property type="evidence" value="ECO:0007669"/>
    <property type="project" value="InterPro"/>
</dbReference>
<dbReference type="EMBL" id="HBGU01038059">
    <property type="protein sequence ID" value="CAD9464639.1"/>
    <property type="molecule type" value="Transcribed_RNA"/>
</dbReference>
<dbReference type="GO" id="GO:0042626">
    <property type="term" value="F:ATPase-coupled transmembrane transporter activity"/>
    <property type="evidence" value="ECO:0007669"/>
    <property type="project" value="TreeGrafter"/>
</dbReference>
<feature type="domain" description="ABC transporter" evidence="3">
    <location>
        <begin position="33"/>
        <end position="75"/>
    </location>
</feature>
<gene>
    <name evidence="4" type="ORF">CBRE1094_LOCUS20811</name>
</gene>
<dbReference type="InterPro" id="IPR050173">
    <property type="entry name" value="ABC_transporter_C-like"/>
</dbReference>
<dbReference type="SUPFAM" id="SSF52540">
    <property type="entry name" value="P-loop containing nucleoside triphosphate hydrolases"/>
    <property type="match status" value="1"/>
</dbReference>
<sequence>MDPGCKQPLSPTSDAACWDALRRSGLEAKVRQLGGLEAGVAEAGGNLSAGERQLLCMARALLRRASILVMDEATASVDHATDARIQQMVKTELKGACTVLTVAHRLNTVVFYDQVLLLDRSAVHEHGPPLELLGREHGAFRKLAEESGDLAALTEAAREAAGAE</sequence>
<dbReference type="InterPro" id="IPR003439">
    <property type="entry name" value="ABC_transporter-like_ATP-bd"/>
</dbReference>
<dbReference type="Gene3D" id="3.40.50.300">
    <property type="entry name" value="P-loop containing nucleotide triphosphate hydrolases"/>
    <property type="match status" value="1"/>
</dbReference>
<name>A0A7S2DUA6_9EUKA</name>
<evidence type="ECO:0000259" key="3">
    <source>
        <dbReference type="Pfam" id="PF00005"/>
    </source>
</evidence>
<reference evidence="4" key="1">
    <citation type="submission" date="2021-01" db="EMBL/GenBank/DDBJ databases">
        <authorList>
            <person name="Corre E."/>
            <person name="Pelletier E."/>
            <person name="Niang G."/>
            <person name="Scheremetjew M."/>
            <person name="Finn R."/>
            <person name="Kale V."/>
            <person name="Holt S."/>
            <person name="Cochrane G."/>
            <person name="Meng A."/>
            <person name="Brown T."/>
            <person name="Cohen L."/>
        </authorList>
    </citation>
    <scope>NUCLEOTIDE SEQUENCE</scope>
    <source>
        <strain evidence="4">UTEX LB 985</strain>
    </source>
</reference>
<proteinExistence type="predicted"/>
<protein>
    <recommendedName>
        <fullName evidence="3">ABC transporter domain-containing protein</fullName>
    </recommendedName>
</protein>
<dbReference type="PANTHER" id="PTHR24223">
    <property type="entry name" value="ATP-BINDING CASSETTE SUB-FAMILY C"/>
    <property type="match status" value="1"/>
</dbReference>